<reference evidence="8" key="1">
    <citation type="submission" date="2022-01" db="EMBL/GenBank/DDBJ databases">
        <authorList>
            <person name="King R."/>
        </authorList>
    </citation>
    <scope>NUCLEOTIDE SEQUENCE</scope>
</reference>
<keyword evidence="4 6" id="KW-0472">Membrane</keyword>
<proteinExistence type="predicted"/>
<dbReference type="Pfam" id="PF24456">
    <property type="entry name" value="RHD_RETREG1-3"/>
    <property type="match status" value="1"/>
</dbReference>
<feature type="region of interest" description="Disordered" evidence="5">
    <location>
        <begin position="347"/>
        <end position="367"/>
    </location>
</feature>
<evidence type="ECO:0000256" key="2">
    <source>
        <dbReference type="ARBA" id="ARBA00022692"/>
    </source>
</evidence>
<evidence type="ECO:0000256" key="1">
    <source>
        <dbReference type="ARBA" id="ARBA00004141"/>
    </source>
</evidence>
<dbReference type="EMBL" id="OU892277">
    <property type="protein sequence ID" value="CAG9759515.1"/>
    <property type="molecule type" value="Genomic_DNA"/>
</dbReference>
<dbReference type="Proteomes" id="UP001152799">
    <property type="component" value="Chromosome 1"/>
</dbReference>
<sequence length="379" mass="43127">MMNLAERMRNYVASFFLTPENGKKIHKVTFMDLYLEKALQILYWQSTEMTLRVFFSLNTLFWIILMLNIRFYGAISLLTLIFFVFDSCYRNTLFTEYTGEYSGVIRDINCAINKGVEILYSLRRESPIVFYPAICSFFMTLHMLSNNVPGEFLFYMMLLTVFFLPLGFQLLPEPITLQIKQVFNAISTPKCNLAEYELIPFIQDKDLTRRDADLESLLTDRTADSVTNSLASGLSTMPSYLEISGGSLEIEEEDLIPHTTKSAVSFTPGEVSSDSDSDNREIKFDSDHFNTSSSEEDRYAIGLTSPKASQATPKDDQLSLGMIQSMVNIVSNRIVSNMFQSSLLRKSPPKKTTLSVSDSDSDFEMVDPDEIADEFEKDD</sequence>
<feature type="compositionally biased region" description="Polar residues" evidence="5">
    <location>
        <begin position="347"/>
        <end position="358"/>
    </location>
</feature>
<dbReference type="AlphaFoldDB" id="A0A9N9MDH8"/>
<evidence type="ECO:0000259" key="7">
    <source>
        <dbReference type="Pfam" id="PF24456"/>
    </source>
</evidence>
<keyword evidence="3 6" id="KW-1133">Transmembrane helix</keyword>
<feature type="compositionally biased region" description="Polar residues" evidence="5">
    <location>
        <begin position="259"/>
        <end position="274"/>
    </location>
</feature>
<name>A0A9N9MDH8_9CUCU</name>
<dbReference type="OrthoDB" id="10029527at2759"/>
<organism evidence="8 9">
    <name type="scientific">Ceutorhynchus assimilis</name>
    <name type="common">cabbage seed weevil</name>
    <dbReference type="NCBI Taxonomy" id="467358"/>
    <lineage>
        <taxon>Eukaryota</taxon>
        <taxon>Metazoa</taxon>
        <taxon>Ecdysozoa</taxon>
        <taxon>Arthropoda</taxon>
        <taxon>Hexapoda</taxon>
        <taxon>Insecta</taxon>
        <taxon>Pterygota</taxon>
        <taxon>Neoptera</taxon>
        <taxon>Endopterygota</taxon>
        <taxon>Coleoptera</taxon>
        <taxon>Polyphaga</taxon>
        <taxon>Cucujiformia</taxon>
        <taxon>Curculionidae</taxon>
        <taxon>Ceutorhynchinae</taxon>
        <taxon>Ceutorhynchus</taxon>
    </lineage>
</organism>
<dbReference type="GO" id="GO:0016020">
    <property type="term" value="C:membrane"/>
    <property type="evidence" value="ECO:0007669"/>
    <property type="project" value="UniProtKB-SubCell"/>
</dbReference>
<dbReference type="InterPro" id="IPR057282">
    <property type="entry name" value="RETREG1-3-like_RHD"/>
</dbReference>
<comment type="subcellular location">
    <subcellularLocation>
        <location evidence="1">Membrane</location>
        <topology evidence="1">Multi-pass membrane protein</topology>
    </subcellularLocation>
</comment>
<feature type="transmembrane region" description="Helical" evidence="6">
    <location>
        <begin position="152"/>
        <end position="171"/>
    </location>
</feature>
<evidence type="ECO:0000256" key="6">
    <source>
        <dbReference type="SAM" id="Phobius"/>
    </source>
</evidence>
<feature type="region of interest" description="Disordered" evidence="5">
    <location>
        <begin position="259"/>
        <end position="297"/>
    </location>
</feature>
<evidence type="ECO:0000313" key="9">
    <source>
        <dbReference type="Proteomes" id="UP001152799"/>
    </source>
</evidence>
<evidence type="ECO:0000313" key="8">
    <source>
        <dbReference type="EMBL" id="CAG9759515.1"/>
    </source>
</evidence>
<evidence type="ECO:0000256" key="4">
    <source>
        <dbReference type="ARBA" id="ARBA00023136"/>
    </source>
</evidence>
<dbReference type="GO" id="GO:0005783">
    <property type="term" value="C:endoplasmic reticulum"/>
    <property type="evidence" value="ECO:0007669"/>
    <property type="project" value="UniProtKB-ARBA"/>
</dbReference>
<evidence type="ECO:0000256" key="3">
    <source>
        <dbReference type="ARBA" id="ARBA00022989"/>
    </source>
</evidence>
<evidence type="ECO:0000256" key="5">
    <source>
        <dbReference type="SAM" id="MobiDB-lite"/>
    </source>
</evidence>
<feature type="transmembrane region" description="Helical" evidence="6">
    <location>
        <begin position="60"/>
        <end position="85"/>
    </location>
</feature>
<keyword evidence="2 6" id="KW-0812">Transmembrane</keyword>
<accession>A0A9N9MDH8</accession>
<gene>
    <name evidence="8" type="ORF">CEUTPL_LOCUS263</name>
</gene>
<keyword evidence="9" id="KW-1185">Reference proteome</keyword>
<feature type="compositionally biased region" description="Basic and acidic residues" evidence="5">
    <location>
        <begin position="277"/>
        <end position="288"/>
    </location>
</feature>
<protein>
    <recommendedName>
        <fullName evidence="7">RETREG1-3/ARL6IP-like N-terminal reticulon-homology domain-containing protein</fullName>
    </recommendedName>
</protein>
<feature type="domain" description="RETREG1-3/ARL6IP-like N-terminal reticulon-homology" evidence="7">
    <location>
        <begin position="111"/>
        <end position="166"/>
    </location>
</feature>
<feature type="transmembrane region" description="Helical" evidence="6">
    <location>
        <begin position="128"/>
        <end position="146"/>
    </location>
</feature>